<keyword evidence="2" id="KW-1185">Reference proteome</keyword>
<reference evidence="1 2" key="1">
    <citation type="submission" date="2021-01" db="EMBL/GenBank/DDBJ databases">
        <title>Whole genome shotgun sequence of Microbispora amethystogenes NBRC 101907.</title>
        <authorList>
            <person name="Komaki H."/>
            <person name="Tamura T."/>
        </authorList>
    </citation>
    <scope>NUCLEOTIDE SEQUENCE [LARGE SCALE GENOMIC DNA]</scope>
    <source>
        <strain evidence="1 2">NBRC 101907</strain>
    </source>
</reference>
<evidence type="ECO:0000313" key="1">
    <source>
        <dbReference type="EMBL" id="GIH30716.1"/>
    </source>
</evidence>
<comment type="caution">
    <text evidence="1">The sequence shown here is derived from an EMBL/GenBank/DDBJ whole genome shotgun (WGS) entry which is preliminary data.</text>
</comment>
<sequence length="95" mass="10321">MIFALNLGVRDDNVHRPAPSVPVVVNSETEGLVTSTLVDCQSDHGPFTPVVVTPRTRHRTTQPSVNLPDGMDTDAYFVSRFVAVVPVPDQINPDP</sequence>
<name>A0ABQ4F7D7_9ACTN</name>
<dbReference type="Proteomes" id="UP000651728">
    <property type="component" value="Unassembled WGS sequence"/>
</dbReference>
<proteinExistence type="predicted"/>
<protein>
    <submittedName>
        <fullName evidence="1">Uncharacterized protein</fullName>
    </submittedName>
</protein>
<gene>
    <name evidence="1" type="ORF">Mam01_08800</name>
</gene>
<evidence type="ECO:0000313" key="2">
    <source>
        <dbReference type="Proteomes" id="UP000651728"/>
    </source>
</evidence>
<organism evidence="1 2">
    <name type="scientific">Microbispora amethystogenes</name>
    <dbReference type="NCBI Taxonomy" id="1427754"/>
    <lineage>
        <taxon>Bacteria</taxon>
        <taxon>Bacillati</taxon>
        <taxon>Actinomycetota</taxon>
        <taxon>Actinomycetes</taxon>
        <taxon>Streptosporangiales</taxon>
        <taxon>Streptosporangiaceae</taxon>
        <taxon>Microbispora</taxon>
    </lineage>
</organism>
<accession>A0ABQ4F7D7</accession>
<dbReference type="EMBL" id="BOOB01000005">
    <property type="protein sequence ID" value="GIH30716.1"/>
    <property type="molecule type" value="Genomic_DNA"/>
</dbReference>